<dbReference type="CDD" id="cd06257">
    <property type="entry name" value="DnaJ"/>
    <property type="match status" value="1"/>
</dbReference>
<dbReference type="Pfam" id="PF00226">
    <property type="entry name" value="DnaJ"/>
    <property type="match status" value="1"/>
</dbReference>
<dbReference type="Gene3D" id="1.10.287.110">
    <property type="entry name" value="DnaJ domain"/>
    <property type="match status" value="1"/>
</dbReference>
<dbReference type="SMART" id="SM00271">
    <property type="entry name" value="DnaJ"/>
    <property type="match status" value="1"/>
</dbReference>
<evidence type="ECO:0000313" key="3">
    <source>
        <dbReference type="Proteomes" id="UP001190700"/>
    </source>
</evidence>
<reference evidence="2 3" key="1">
    <citation type="journal article" date="2015" name="Genome Biol. Evol.">
        <title>Comparative Genomics of a Bacterivorous Green Alga Reveals Evolutionary Causalities and Consequences of Phago-Mixotrophic Mode of Nutrition.</title>
        <authorList>
            <person name="Burns J.A."/>
            <person name="Paasch A."/>
            <person name="Narechania A."/>
            <person name="Kim E."/>
        </authorList>
    </citation>
    <scope>NUCLEOTIDE SEQUENCE [LARGE SCALE GENOMIC DNA]</scope>
    <source>
        <strain evidence="2 3">PLY_AMNH</strain>
    </source>
</reference>
<keyword evidence="3" id="KW-1185">Reference proteome</keyword>
<dbReference type="SUPFAM" id="SSF46565">
    <property type="entry name" value="Chaperone J-domain"/>
    <property type="match status" value="1"/>
</dbReference>
<dbReference type="SMART" id="SM00028">
    <property type="entry name" value="TPR"/>
    <property type="match status" value="3"/>
</dbReference>
<dbReference type="AlphaFoldDB" id="A0AAE0L8G6"/>
<dbReference type="EMBL" id="LGRX02006896">
    <property type="protein sequence ID" value="KAK3275943.1"/>
    <property type="molecule type" value="Genomic_DNA"/>
</dbReference>
<dbReference type="InterPro" id="IPR011990">
    <property type="entry name" value="TPR-like_helical_dom_sf"/>
</dbReference>
<dbReference type="SUPFAM" id="SSF48452">
    <property type="entry name" value="TPR-like"/>
    <property type="match status" value="2"/>
</dbReference>
<dbReference type="InterPro" id="IPR019734">
    <property type="entry name" value="TPR_rpt"/>
</dbReference>
<protein>
    <recommendedName>
        <fullName evidence="1">J domain-containing protein</fullName>
    </recommendedName>
</protein>
<dbReference type="InterPro" id="IPR036869">
    <property type="entry name" value="J_dom_sf"/>
</dbReference>
<organism evidence="2 3">
    <name type="scientific">Cymbomonas tetramitiformis</name>
    <dbReference type="NCBI Taxonomy" id="36881"/>
    <lineage>
        <taxon>Eukaryota</taxon>
        <taxon>Viridiplantae</taxon>
        <taxon>Chlorophyta</taxon>
        <taxon>Pyramimonadophyceae</taxon>
        <taxon>Pyramimonadales</taxon>
        <taxon>Pyramimonadaceae</taxon>
        <taxon>Cymbomonas</taxon>
    </lineage>
</organism>
<sequence>AAAKLYTRALRVAHELKIRYYLQCPKESLCICLSNRAAAHLMMGPHHVAAAYADCTAALEMIPGFPRAVQRMATCFLRLGYFRRATHCIESNRLECTSDSAKSMLLEIAEGKEGLDRARALLEDAEKTAEPNEAVSAAAEALQALEKARSVAPAAEYLVELEARVQLMVGNVEKARSLMEVPAVPVLGHLEELEEDDDVGTIADWRKAVEAQVVYGEGDLAQAVEMLQALTSSPSDERAMGAMATLLDCARQQLRVKKAGNLAFTMNKHDEARTLYTTALQVSHRPLSAYINAVCFCNRAAASHAMGSYADAVADCSRSLVLAPSYSKAWSRRGALYMEINDPAAAAVDLAEMVRILGTEEEGRSAGGNHEHLREARAREAEARALATSTPGPVVDYYKLFGVPWSATCGEIKKAYRQLALRHHPDKAAAVPGIGKAQRASMQAQAEQLFKLIGKASTVLGDGEQRAAYDRSVLGQTRRQSTHSSASSSSHFWQQWSDAFDERSKRRPSRDTSAEAGAGPRQWLQFRCQWLQLRRQWLQLRRVQYPDERKAKQRRGWRRKEQEK</sequence>
<comment type="caution">
    <text evidence="2">The sequence shown here is derived from an EMBL/GenBank/DDBJ whole genome shotgun (WGS) entry which is preliminary data.</text>
</comment>
<feature type="non-terminal residue" evidence="2">
    <location>
        <position position="1"/>
    </location>
</feature>
<dbReference type="PANTHER" id="PTHR45181:SF4">
    <property type="entry name" value="HEAT SHOCK PROTEIN DNAJ WITH TETRATRICOPEPTIDE REPEAT-CONTAINING PROTEIN"/>
    <property type="match status" value="1"/>
</dbReference>
<name>A0AAE0L8G6_9CHLO</name>
<proteinExistence type="predicted"/>
<feature type="domain" description="J" evidence="1">
    <location>
        <begin position="396"/>
        <end position="473"/>
    </location>
</feature>
<accession>A0AAE0L8G6</accession>
<dbReference type="InterPro" id="IPR001623">
    <property type="entry name" value="DnaJ_domain"/>
</dbReference>
<evidence type="ECO:0000313" key="2">
    <source>
        <dbReference type="EMBL" id="KAK3275943.1"/>
    </source>
</evidence>
<dbReference type="Proteomes" id="UP001190700">
    <property type="component" value="Unassembled WGS sequence"/>
</dbReference>
<gene>
    <name evidence="2" type="ORF">CYMTET_15956</name>
</gene>
<dbReference type="PROSITE" id="PS50076">
    <property type="entry name" value="DNAJ_2"/>
    <property type="match status" value="1"/>
</dbReference>
<evidence type="ECO:0000259" key="1">
    <source>
        <dbReference type="PROSITE" id="PS50076"/>
    </source>
</evidence>
<dbReference type="PANTHER" id="PTHR45181">
    <property type="entry name" value="HEAT SHOCK PROTEIN DNAJ WITH TETRATRICOPEPTIDE REPEAT-CONTAINING PROTEIN"/>
    <property type="match status" value="1"/>
</dbReference>
<dbReference type="Gene3D" id="1.25.40.10">
    <property type="entry name" value="Tetratricopeptide repeat domain"/>
    <property type="match status" value="2"/>
</dbReference>
<dbReference type="PRINTS" id="PR00625">
    <property type="entry name" value="JDOMAIN"/>
</dbReference>